<dbReference type="InterPro" id="IPR040198">
    <property type="entry name" value="Fido_containing"/>
</dbReference>
<accession>A0ABQ0M6G2</accession>
<proteinExistence type="predicted"/>
<dbReference type="SUPFAM" id="SSF140931">
    <property type="entry name" value="Fic-like"/>
    <property type="match status" value="1"/>
</dbReference>
<dbReference type="PANTHER" id="PTHR13504:SF38">
    <property type="entry name" value="FIDO DOMAIN-CONTAINING PROTEIN"/>
    <property type="match status" value="1"/>
</dbReference>
<evidence type="ECO:0000259" key="1">
    <source>
        <dbReference type="PROSITE" id="PS51459"/>
    </source>
</evidence>
<evidence type="ECO:0000313" key="3">
    <source>
        <dbReference type="Proteomes" id="UP000815677"/>
    </source>
</evidence>
<dbReference type="Proteomes" id="UP000815677">
    <property type="component" value="Unassembled WGS sequence"/>
</dbReference>
<dbReference type="InterPro" id="IPR036597">
    <property type="entry name" value="Fido-like_dom_sf"/>
</dbReference>
<organism evidence="2 3">
    <name type="scientific">Mycena chlorophos</name>
    <name type="common">Agaric fungus</name>
    <name type="synonym">Agaricus chlorophos</name>
    <dbReference type="NCBI Taxonomy" id="658473"/>
    <lineage>
        <taxon>Eukaryota</taxon>
        <taxon>Fungi</taxon>
        <taxon>Dikarya</taxon>
        <taxon>Basidiomycota</taxon>
        <taxon>Agaricomycotina</taxon>
        <taxon>Agaricomycetes</taxon>
        <taxon>Agaricomycetidae</taxon>
        <taxon>Agaricales</taxon>
        <taxon>Marasmiineae</taxon>
        <taxon>Mycenaceae</taxon>
        <taxon>Mycena</taxon>
    </lineage>
</organism>
<protein>
    <recommendedName>
        <fullName evidence="1">Fido domain-containing protein</fullName>
    </recommendedName>
</protein>
<evidence type="ECO:0000313" key="2">
    <source>
        <dbReference type="EMBL" id="GAT58908.1"/>
    </source>
</evidence>
<feature type="domain" description="Fido" evidence="1">
    <location>
        <begin position="248"/>
        <end position="407"/>
    </location>
</feature>
<name>A0ABQ0M6G2_MYCCL</name>
<dbReference type="Pfam" id="PF02661">
    <property type="entry name" value="Fic"/>
    <property type="match status" value="1"/>
</dbReference>
<sequence length="455" mass="50515">MSTLAQLQTAYLLPVWTFKGPLDILPSDSEELLAFSTSLQRAANRDQRFLLSERLAKRVTNWPGLFALLVHFYVLYEDTTSAIESAERLYNLAPKGTDAAFDESWDDFMRMIRRNETRSFAELYWPEARLASPWTPIGPLNAFTWRGFNHPRAQALLARWQSLAAELGDLVERYLRYAVIESNEIEGVFHVDSATIACLTRVGFFENAILHIESDSGIRTSSAIIKALQDSSLALQSISKISRGELELSVSSCCELHQIISQQSRFSVVDIGDGPQTVALRTGALRGTYSYTTLPDDHNAIVEFAPHDELPALFENIVTTVNEILHSDSTTVSPFVLAAYLHHLFLCTHPFSDGNGRLGRMVASLPLLRVQGPPLLITTALRTSYLNALEAVKASSDLSPLVDVFMEGIEFGMDVVESLPPLTDGDAQFRGNKQAGRTMNMFPGRAGVKPELCSW</sequence>
<dbReference type="PROSITE" id="PS51459">
    <property type="entry name" value="FIDO"/>
    <property type="match status" value="1"/>
</dbReference>
<keyword evidence="3" id="KW-1185">Reference proteome</keyword>
<dbReference type="EMBL" id="DF849791">
    <property type="protein sequence ID" value="GAT58908.1"/>
    <property type="molecule type" value="Genomic_DNA"/>
</dbReference>
<gene>
    <name evidence="2" type="ORF">MCHLO_15282</name>
</gene>
<dbReference type="Gene3D" id="1.10.3290.10">
    <property type="entry name" value="Fido-like domain"/>
    <property type="match status" value="1"/>
</dbReference>
<reference evidence="2" key="1">
    <citation type="submission" date="2014-09" db="EMBL/GenBank/DDBJ databases">
        <title>Genome sequence of the luminous mushroom Mycena chlorophos for searching fungal bioluminescence genes.</title>
        <authorList>
            <person name="Tanaka Y."/>
            <person name="Kasuga D."/>
            <person name="Oba Y."/>
            <person name="Hase S."/>
            <person name="Sato K."/>
            <person name="Oba Y."/>
            <person name="Sakakibara Y."/>
        </authorList>
    </citation>
    <scope>NUCLEOTIDE SEQUENCE</scope>
</reference>
<dbReference type="PANTHER" id="PTHR13504">
    <property type="entry name" value="FIDO DOMAIN-CONTAINING PROTEIN DDB_G0283145"/>
    <property type="match status" value="1"/>
</dbReference>
<dbReference type="InterPro" id="IPR003812">
    <property type="entry name" value="Fido"/>
</dbReference>